<sequence length="82" mass="9047">MRILGSKISVPLGAQLGAFEGAYASTFEIELGSHNRRLVPLYKETWAAIDDGCKEAILLQLRKSMTLAIGRPMQVWQLQSGN</sequence>
<reference evidence="1 2" key="1">
    <citation type="journal article" date="2022" name="Hortic Res">
        <title>A haplotype resolved chromosomal level avocado genome allows analysis of novel avocado genes.</title>
        <authorList>
            <person name="Nath O."/>
            <person name="Fletcher S.J."/>
            <person name="Hayward A."/>
            <person name="Shaw L.M."/>
            <person name="Masouleh A.K."/>
            <person name="Furtado A."/>
            <person name="Henry R.J."/>
            <person name="Mitter N."/>
        </authorList>
    </citation>
    <scope>NUCLEOTIDE SEQUENCE [LARGE SCALE GENOMIC DNA]</scope>
    <source>
        <strain evidence="2">cv. Hass</strain>
    </source>
</reference>
<name>A0ACC2L4R6_PERAE</name>
<accession>A0ACC2L4R6</accession>
<protein>
    <submittedName>
        <fullName evidence="1">Uncharacterized protein</fullName>
    </submittedName>
</protein>
<comment type="caution">
    <text evidence="1">The sequence shown here is derived from an EMBL/GenBank/DDBJ whole genome shotgun (WGS) entry which is preliminary data.</text>
</comment>
<evidence type="ECO:0000313" key="2">
    <source>
        <dbReference type="Proteomes" id="UP001234297"/>
    </source>
</evidence>
<gene>
    <name evidence="1" type="ORF">MRB53_021575</name>
</gene>
<dbReference type="Proteomes" id="UP001234297">
    <property type="component" value="Chromosome 6"/>
</dbReference>
<dbReference type="EMBL" id="CM056814">
    <property type="protein sequence ID" value="KAJ8628268.1"/>
    <property type="molecule type" value="Genomic_DNA"/>
</dbReference>
<proteinExistence type="predicted"/>
<organism evidence="1 2">
    <name type="scientific">Persea americana</name>
    <name type="common">Avocado</name>
    <dbReference type="NCBI Taxonomy" id="3435"/>
    <lineage>
        <taxon>Eukaryota</taxon>
        <taxon>Viridiplantae</taxon>
        <taxon>Streptophyta</taxon>
        <taxon>Embryophyta</taxon>
        <taxon>Tracheophyta</taxon>
        <taxon>Spermatophyta</taxon>
        <taxon>Magnoliopsida</taxon>
        <taxon>Magnoliidae</taxon>
        <taxon>Laurales</taxon>
        <taxon>Lauraceae</taxon>
        <taxon>Persea</taxon>
    </lineage>
</organism>
<evidence type="ECO:0000313" key="1">
    <source>
        <dbReference type="EMBL" id="KAJ8628268.1"/>
    </source>
</evidence>
<keyword evidence="2" id="KW-1185">Reference proteome</keyword>